<feature type="coiled-coil region" evidence="1">
    <location>
        <begin position="55"/>
        <end position="89"/>
    </location>
</feature>
<dbReference type="AlphaFoldDB" id="A0A3P7NR52"/>
<proteinExistence type="predicted"/>
<gene>
    <name evidence="2" type="ORF">DILT_LOCUS16107</name>
</gene>
<name>A0A3P7NR52_DIBLA</name>
<keyword evidence="1" id="KW-0175">Coiled coil</keyword>
<reference evidence="2 3" key="1">
    <citation type="submission" date="2018-11" db="EMBL/GenBank/DDBJ databases">
        <authorList>
            <consortium name="Pathogen Informatics"/>
        </authorList>
    </citation>
    <scope>NUCLEOTIDE SEQUENCE [LARGE SCALE GENOMIC DNA]</scope>
</reference>
<accession>A0A3P7NR52</accession>
<dbReference type="Proteomes" id="UP000281553">
    <property type="component" value="Unassembled WGS sequence"/>
</dbReference>
<feature type="non-terminal residue" evidence="2">
    <location>
        <position position="175"/>
    </location>
</feature>
<evidence type="ECO:0000313" key="2">
    <source>
        <dbReference type="EMBL" id="VDN32931.1"/>
    </source>
</evidence>
<evidence type="ECO:0000256" key="1">
    <source>
        <dbReference type="SAM" id="Coils"/>
    </source>
</evidence>
<evidence type="ECO:0000313" key="3">
    <source>
        <dbReference type="Proteomes" id="UP000281553"/>
    </source>
</evidence>
<dbReference type="EMBL" id="UYRU01082939">
    <property type="protein sequence ID" value="VDN32931.1"/>
    <property type="molecule type" value="Genomic_DNA"/>
</dbReference>
<keyword evidence="3" id="KW-1185">Reference proteome</keyword>
<organism evidence="2 3">
    <name type="scientific">Dibothriocephalus latus</name>
    <name type="common">Fish tapeworm</name>
    <name type="synonym">Diphyllobothrium latum</name>
    <dbReference type="NCBI Taxonomy" id="60516"/>
    <lineage>
        <taxon>Eukaryota</taxon>
        <taxon>Metazoa</taxon>
        <taxon>Spiralia</taxon>
        <taxon>Lophotrochozoa</taxon>
        <taxon>Platyhelminthes</taxon>
        <taxon>Cestoda</taxon>
        <taxon>Eucestoda</taxon>
        <taxon>Diphyllobothriidea</taxon>
        <taxon>Diphyllobothriidae</taxon>
        <taxon>Dibothriocephalus</taxon>
    </lineage>
</organism>
<sequence length="175" mass="19818">MFILLSRCPRSPLIGTLSTESERYDQLLACLNTSRSSTNTLPKLDQAVSDTLEEQARTNQEISTLEMRIVNLTEDNKRLKEELTATRRSLLDFGELKSLVASVDRRTEDEVRFLRVKLNVAVEEARTKTDELSQVRLQLERLRGINAKLVAERDVALERSAKAEELAATQADEAE</sequence>
<protein>
    <submittedName>
        <fullName evidence="2">Uncharacterized protein</fullName>
    </submittedName>
</protein>